<dbReference type="Pfam" id="PF00722">
    <property type="entry name" value="Glyco_hydro_16"/>
    <property type="match status" value="1"/>
</dbReference>
<name>A0ABS1U126_9PROT</name>
<feature type="region of interest" description="Disordered" evidence="2">
    <location>
        <begin position="184"/>
        <end position="228"/>
    </location>
</feature>
<comment type="caution">
    <text evidence="4">The sequence shown here is derived from an EMBL/GenBank/DDBJ whole genome shotgun (WGS) entry which is preliminary data.</text>
</comment>
<feature type="compositionally biased region" description="Gly residues" evidence="2">
    <location>
        <begin position="212"/>
        <end position="224"/>
    </location>
</feature>
<dbReference type="InterPro" id="IPR013320">
    <property type="entry name" value="ConA-like_dom_sf"/>
</dbReference>
<feature type="region of interest" description="Disordered" evidence="2">
    <location>
        <begin position="246"/>
        <end position="268"/>
    </location>
</feature>
<evidence type="ECO:0000259" key="3">
    <source>
        <dbReference type="PROSITE" id="PS51762"/>
    </source>
</evidence>
<evidence type="ECO:0000313" key="5">
    <source>
        <dbReference type="Proteomes" id="UP000660885"/>
    </source>
</evidence>
<dbReference type="Gene3D" id="2.60.120.200">
    <property type="match status" value="1"/>
</dbReference>
<protein>
    <submittedName>
        <fullName evidence="4">Family 16 glycosylhydrolase</fullName>
    </submittedName>
</protein>
<organism evidence="4 5">
    <name type="scientific">Belnapia arida</name>
    <dbReference type="NCBI Taxonomy" id="2804533"/>
    <lineage>
        <taxon>Bacteria</taxon>
        <taxon>Pseudomonadati</taxon>
        <taxon>Pseudomonadota</taxon>
        <taxon>Alphaproteobacteria</taxon>
        <taxon>Acetobacterales</taxon>
        <taxon>Roseomonadaceae</taxon>
        <taxon>Belnapia</taxon>
    </lineage>
</organism>
<accession>A0ABS1U126</accession>
<feature type="domain" description="GH16" evidence="3">
    <location>
        <begin position="1"/>
        <end position="189"/>
    </location>
</feature>
<dbReference type="Proteomes" id="UP000660885">
    <property type="component" value="Unassembled WGS sequence"/>
</dbReference>
<dbReference type="PROSITE" id="PS51762">
    <property type="entry name" value="GH16_2"/>
    <property type="match status" value="1"/>
</dbReference>
<evidence type="ECO:0000256" key="1">
    <source>
        <dbReference type="ARBA" id="ARBA00006865"/>
    </source>
</evidence>
<keyword evidence="5" id="KW-1185">Reference proteome</keyword>
<dbReference type="EMBL" id="JAETWB010000003">
    <property type="protein sequence ID" value="MBL6078376.1"/>
    <property type="molecule type" value="Genomic_DNA"/>
</dbReference>
<gene>
    <name evidence="4" type="ORF">JMJ56_10195</name>
</gene>
<evidence type="ECO:0000256" key="2">
    <source>
        <dbReference type="SAM" id="MobiDB-lite"/>
    </source>
</evidence>
<dbReference type="InterPro" id="IPR000757">
    <property type="entry name" value="Beta-glucanase-like"/>
</dbReference>
<dbReference type="SUPFAM" id="SSF49899">
    <property type="entry name" value="Concanavalin A-like lectins/glucanases"/>
    <property type="match status" value="1"/>
</dbReference>
<evidence type="ECO:0000313" key="4">
    <source>
        <dbReference type="EMBL" id="MBL6078376.1"/>
    </source>
</evidence>
<dbReference type="RefSeq" id="WP_202831526.1">
    <property type="nucleotide sequence ID" value="NZ_JAETWB010000003.1"/>
</dbReference>
<sequence length="291" mass="30269">MANNPLSVSFDNGFGSLGNAWNVPAPRNGEVTLSGSSGLMQWASGKAAGHGYGTYTVTAKIEGHEPGPAILLWPGNDQWPGQEIDLVENAHDHSGRQYGTVHWNDNGKDAFKTEMFEGVKGGVFHDYQLIWEPGKMTFKVDGKDMGSITSHIPKDFDHGGMNNTIGVLNNNPDTSITVSHIDFKPLGSSAPAPAPAPAPTPEAAPAPAPSTGSGGSSNGGGTSSGGAVDWNTIAAQVLANFNATGKWEMPSGDASHSPAPAPAPSHDQPVDWHALAAQATANFEATGHWFI</sequence>
<reference evidence="4 5" key="1">
    <citation type="submission" date="2021-01" db="EMBL/GenBank/DDBJ databases">
        <title>Belnapia mucosa sp. nov. and Belnapia arida sp. nov., isolated from the Tabernas Desert (Almeria, Spain).</title>
        <authorList>
            <person name="Molina-Menor E."/>
            <person name="Vidal-Verdu A."/>
            <person name="Calonge A."/>
            <person name="Satari L."/>
            <person name="Pereto J."/>
            <person name="Porcar M."/>
        </authorList>
    </citation>
    <scope>NUCLEOTIDE SEQUENCE [LARGE SCALE GENOMIC DNA]</scope>
    <source>
        <strain evidence="4 5">T18</strain>
    </source>
</reference>
<proteinExistence type="inferred from homology"/>
<comment type="similarity">
    <text evidence="1">Belongs to the glycosyl hydrolase 16 family.</text>
</comment>
<feature type="compositionally biased region" description="Pro residues" evidence="2">
    <location>
        <begin position="192"/>
        <end position="208"/>
    </location>
</feature>